<dbReference type="AlphaFoldDB" id="A0A955LL83"/>
<sequence length="278" mass="32833">MREPISHPELSDTEQEILAFWRDNNVENQYLKRNENSEKKFRFLDGPITANNPMGVHHAHGRTIKDFYQRYKNMQGYKQRFQNGFDCQGLWVEVEEEKNLGFDSKRDIENYGIDKFCRSCRARVDKFSKVQEDQSRRLGMFMDWDNSYYTMSENNNLHIWHFLKVINEKGWIYQGIDAMPWCTRCGTAISQHELSDGGYKDVNHESIYVRFRLVSAVDEILVNKFSLENNDLSFLVWTTTPWTLLSNNAVAINPEITYAIVKQNNEYLILAKNRTEVL</sequence>
<dbReference type="GO" id="GO:0004822">
    <property type="term" value="F:isoleucine-tRNA ligase activity"/>
    <property type="evidence" value="ECO:0007669"/>
    <property type="project" value="UniProtKB-EC"/>
</dbReference>
<dbReference type="Gene3D" id="3.40.50.620">
    <property type="entry name" value="HUPs"/>
    <property type="match status" value="1"/>
</dbReference>
<comment type="function">
    <text evidence="7">Catalyzes the attachment of isoleucine to tRNA(Ile). As IleRS can inadvertently accommodate and process structurally similar amino acids such as valine, to avoid such errors it has two additional distinct tRNA(Ile)-dependent editing activities. One activity is designated as 'pretransfer' editing and involves the hydrolysis of activated Val-AMP. The other activity is designated 'posttransfer' editing and involves deacylation of mischarged Val-tRNA(Ile).</text>
</comment>
<proteinExistence type="predicted"/>
<dbReference type="Pfam" id="PF00133">
    <property type="entry name" value="tRNA-synt_1"/>
    <property type="match status" value="1"/>
</dbReference>
<keyword evidence="6" id="KW-0030">Aminoacyl-tRNA synthetase</keyword>
<keyword evidence="4" id="KW-0067">ATP-binding</keyword>
<gene>
    <name evidence="10" type="ORF">KC614_03615</name>
</gene>
<evidence type="ECO:0000256" key="1">
    <source>
        <dbReference type="ARBA" id="ARBA00013165"/>
    </source>
</evidence>
<keyword evidence="2 10" id="KW-0436">Ligase</keyword>
<dbReference type="InterPro" id="IPR002301">
    <property type="entry name" value="Ile-tRNA-ligase"/>
</dbReference>
<dbReference type="GO" id="GO:0002161">
    <property type="term" value="F:aminoacyl-tRNA deacylase activity"/>
    <property type="evidence" value="ECO:0007669"/>
    <property type="project" value="InterPro"/>
</dbReference>
<feature type="non-terminal residue" evidence="10">
    <location>
        <position position="278"/>
    </location>
</feature>
<evidence type="ECO:0000256" key="4">
    <source>
        <dbReference type="ARBA" id="ARBA00022840"/>
    </source>
</evidence>
<evidence type="ECO:0000313" key="11">
    <source>
        <dbReference type="Proteomes" id="UP000751518"/>
    </source>
</evidence>
<name>A0A955LL83_UNCKA</name>
<evidence type="ECO:0000259" key="9">
    <source>
        <dbReference type="Pfam" id="PF00133"/>
    </source>
</evidence>
<keyword evidence="5" id="KW-0648">Protein biosynthesis</keyword>
<comment type="catalytic activity">
    <reaction evidence="8">
        <text>tRNA(Ile) + L-isoleucine + ATP = L-isoleucyl-tRNA(Ile) + AMP + diphosphate</text>
        <dbReference type="Rhea" id="RHEA:11060"/>
        <dbReference type="Rhea" id="RHEA-COMP:9666"/>
        <dbReference type="Rhea" id="RHEA-COMP:9695"/>
        <dbReference type="ChEBI" id="CHEBI:30616"/>
        <dbReference type="ChEBI" id="CHEBI:33019"/>
        <dbReference type="ChEBI" id="CHEBI:58045"/>
        <dbReference type="ChEBI" id="CHEBI:78442"/>
        <dbReference type="ChEBI" id="CHEBI:78528"/>
        <dbReference type="ChEBI" id="CHEBI:456215"/>
        <dbReference type="EC" id="6.1.1.5"/>
    </reaction>
</comment>
<feature type="domain" description="Aminoacyl-tRNA synthetase class Ia" evidence="9">
    <location>
        <begin position="17"/>
        <end position="228"/>
    </location>
</feature>
<evidence type="ECO:0000256" key="8">
    <source>
        <dbReference type="ARBA" id="ARBA00048359"/>
    </source>
</evidence>
<reference evidence="10" key="2">
    <citation type="journal article" date="2021" name="Microbiome">
        <title>Successional dynamics and alternative stable states in a saline activated sludge microbial community over 9 years.</title>
        <authorList>
            <person name="Wang Y."/>
            <person name="Ye J."/>
            <person name="Ju F."/>
            <person name="Liu L."/>
            <person name="Boyd J.A."/>
            <person name="Deng Y."/>
            <person name="Parks D.H."/>
            <person name="Jiang X."/>
            <person name="Yin X."/>
            <person name="Woodcroft B.J."/>
            <person name="Tyson G.W."/>
            <person name="Hugenholtz P."/>
            <person name="Polz M.F."/>
            <person name="Zhang T."/>
        </authorList>
    </citation>
    <scope>NUCLEOTIDE SEQUENCE</scope>
    <source>
        <strain evidence="10">HKST-UBA03</strain>
    </source>
</reference>
<organism evidence="10 11">
    <name type="scientific">candidate division WWE3 bacterium</name>
    <dbReference type="NCBI Taxonomy" id="2053526"/>
    <lineage>
        <taxon>Bacteria</taxon>
        <taxon>Katanobacteria</taxon>
    </lineage>
</organism>
<accession>A0A955LL83</accession>
<evidence type="ECO:0000256" key="2">
    <source>
        <dbReference type="ARBA" id="ARBA00022598"/>
    </source>
</evidence>
<dbReference type="PANTHER" id="PTHR42780:SF1">
    <property type="entry name" value="ISOLEUCINE--TRNA LIGASE, CYTOPLASMIC"/>
    <property type="match status" value="1"/>
</dbReference>
<evidence type="ECO:0000256" key="5">
    <source>
        <dbReference type="ARBA" id="ARBA00022917"/>
    </source>
</evidence>
<dbReference type="InterPro" id="IPR023586">
    <property type="entry name" value="Ile-tRNA-ligase_type2"/>
</dbReference>
<evidence type="ECO:0000256" key="3">
    <source>
        <dbReference type="ARBA" id="ARBA00022741"/>
    </source>
</evidence>
<keyword evidence="3" id="KW-0547">Nucleotide-binding</keyword>
<evidence type="ECO:0000256" key="6">
    <source>
        <dbReference type="ARBA" id="ARBA00023146"/>
    </source>
</evidence>
<dbReference type="Gene3D" id="3.90.740.10">
    <property type="entry name" value="Valyl/Leucyl/Isoleucyl-tRNA synthetase, editing domain"/>
    <property type="match status" value="1"/>
</dbReference>
<evidence type="ECO:0000256" key="7">
    <source>
        <dbReference type="ARBA" id="ARBA00025217"/>
    </source>
</evidence>
<comment type="caution">
    <text evidence="10">The sequence shown here is derived from an EMBL/GenBank/DDBJ whole genome shotgun (WGS) entry which is preliminary data.</text>
</comment>
<dbReference type="Proteomes" id="UP000751518">
    <property type="component" value="Unassembled WGS sequence"/>
</dbReference>
<dbReference type="InterPro" id="IPR009008">
    <property type="entry name" value="Val/Leu/Ile-tRNA-synth_edit"/>
</dbReference>
<dbReference type="GO" id="GO:0006428">
    <property type="term" value="P:isoleucyl-tRNA aminoacylation"/>
    <property type="evidence" value="ECO:0007669"/>
    <property type="project" value="InterPro"/>
</dbReference>
<dbReference type="SUPFAM" id="SSF52374">
    <property type="entry name" value="Nucleotidylyl transferase"/>
    <property type="match status" value="1"/>
</dbReference>
<evidence type="ECO:0000313" key="10">
    <source>
        <dbReference type="EMBL" id="MCA9392264.1"/>
    </source>
</evidence>
<dbReference type="InterPro" id="IPR002300">
    <property type="entry name" value="aa-tRNA-synth_Ia"/>
</dbReference>
<reference evidence="10" key="1">
    <citation type="submission" date="2020-04" db="EMBL/GenBank/DDBJ databases">
        <authorList>
            <person name="Zhang T."/>
        </authorList>
    </citation>
    <scope>NUCLEOTIDE SEQUENCE</scope>
    <source>
        <strain evidence="10">HKST-UBA03</strain>
    </source>
</reference>
<dbReference type="EMBL" id="JAGQKZ010000032">
    <property type="protein sequence ID" value="MCA9392264.1"/>
    <property type="molecule type" value="Genomic_DNA"/>
</dbReference>
<dbReference type="PANTHER" id="PTHR42780">
    <property type="entry name" value="SOLEUCYL-TRNA SYNTHETASE"/>
    <property type="match status" value="1"/>
</dbReference>
<protein>
    <recommendedName>
        <fullName evidence="1">isoleucine--tRNA ligase</fullName>
        <ecNumber evidence="1">6.1.1.5</ecNumber>
    </recommendedName>
</protein>
<dbReference type="EC" id="6.1.1.5" evidence="1"/>
<dbReference type="PRINTS" id="PR00984">
    <property type="entry name" value="TRNASYNTHILE"/>
</dbReference>
<dbReference type="GO" id="GO:0005524">
    <property type="term" value="F:ATP binding"/>
    <property type="evidence" value="ECO:0007669"/>
    <property type="project" value="UniProtKB-KW"/>
</dbReference>
<dbReference type="SUPFAM" id="SSF50677">
    <property type="entry name" value="ValRS/IleRS/LeuRS editing domain"/>
    <property type="match status" value="1"/>
</dbReference>
<dbReference type="InterPro" id="IPR014729">
    <property type="entry name" value="Rossmann-like_a/b/a_fold"/>
</dbReference>